<evidence type="ECO:0000256" key="7">
    <source>
        <dbReference type="ARBA" id="ARBA00023306"/>
    </source>
</evidence>
<dbReference type="Proteomes" id="UP000605846">
    <property type="component" value="Unassembled WGS sequence"/>
</dbReference>
<organism evidence="11 12">
    <name type="scientific">Apophysomyces ossiformis</name>
    <dbReference type="NCBI Taxonomy" id="679940"/>
    <lineage>
        <taxon>Eukaryota</taxon>
        <taxon>Fungi</taxon>
        <taxon>Fungi incertae sedis</taxon>
        <taxon>Mucoromycota</taxon>
        <taxon>Mucoromycotina</taxon>
        <taxon>Mucoromycetes</taxon>
        <taxon>Mucorales</taxon>
        <taxon>Mucorineae</taxon>
        <taxon>Mucoraceae</taxon>
        <taxon>Apophysomyces</taxon>
    </lineage>
</organism>
<dbReference type="SUPFAM" id="SSF58104">
    <property type="entry name" value="Methyl-accepting chemotaxis protein (MCP) signaling domain"/>
    <property type="match status" value="1"/>
</dbReference>
<reference evidence="11" key="1">
    <citation type="submission" date="2020-01" db="EMBL/GenBank/DDBJ databases">
        <title>Genome Sequencing of Three Apophysomyces-Like Fungal Strains Confirms a Novel Fungal Genus in the Mucoromycota with divergent Burkholderia-like Endosymbiotic Bacteria.</title>
        <authorList>
            <person name="Stajich J.E."/>
            <person name="Macias A.M."/>
            <person name="Carter-House D."/>
            <person name="Lovett B."/>
            <person name="Kasson L.R."/>
            <person name="Berry K."/>
            <person name="Grigoriev I."/>
            <person name="Chang Y."/>
            <person name="Spatafora J."/>
            <person name="Kasson M.T."/>
        </authorList>
    </citation>
    <scope>NUCLEOTIDE SEQUENCE</scope>
    <source>
        <strain evidence="11">NRRL A-21654</strain>
    </source>
</reference>
<accession>A0A8H7BQL5</accession>
<dbReference type="Gene3D" id="1.10.418.60">
    <property type="entry name" value="Ncd80 complex, Nuf2 subunit"/>
    <property type="match status" value="1"/>
</dbReference>
<evidence type="ECO:0000313" key="11">
    <source>
        <dbReference type="EMBL" id="KAF7727974.1"/>
    </source>
</evidence>
<evidence type="ECO:0000313" key="12">
    <source>
        <dbReference type="Proteomes" id="UP000605846"/>
    </source>
</evidence>
<keyword evidence="8" id="KW-0137">Centromere</keyword>
<keyword evidence="3" id="KW-0158">Chromosome</keyword>
<dbReference type="InterPro" id="IPR038275">
    <property type="entry name" value="Nuf2_N_sf"/>
</dbReference>
<evidence type="ECO:0000256" key="4">
    <source>
        <dbReference type="ARBA" id="ARBA00022618"/>
    </source>
</evidence>
<gene>
    <name evidence="11" type="primary">NUF2</name>
    <name evidence="11" type="ORF">EC973_006862</name>
</gene>
<evidence type="ECO:0000256" key="6">
    <source>
        <dbReference type="ARBA" id="ARBA00023054"/>
    </source>
</evidence>
<evidence type="ECO:0000256" key="5">
    <source>
        <dbReference type="ARBA" id="ARBA00022776"/>
    </source>
</evidence>
<dbReference type="EMBL" id="JABAYA010000046">
    <property type="protein sequence ID" value="KAF7727974.1"/>
    <property type="molecule type" value="Genomic_DNA"/>
</dbReference>
<keyword evidence="7" id="KW-0131">Cell cycle</keyword>
<dbReference type="OrthoDB" id="8194677at2759"/>
<dbReference type="AlphaFoldDB" id="A0A8H7BQL5"/>
<evidence type="ECO:0000256" key="9">
    <source>
        <dbReference type="SAM" id="Coils"/>
    </source>
</evidence>
<dbReference type="InterPro" id="IPR005549">
    <property type="entry name" value="Kinetochore_Nuf2_N"/>
</dbReference>
<protein>
    <submittedName>
        <fullName evidence="11">Kinetochore-associated Ndc80 complex subunit nuf2</fullName>
    </submittedName>
</protein>
<evidence type="ECO:0000259" key="10">
    <source>
        <dbReference type="Pfam" id="PF03800"/>
    </source>
</evidence>
<keyword evidence="5" id="KW-0498">Mitosis</keyword>
<comment type="caution">
    <text evidence="11">The sequence shown here is derived from an EMBL/GenBank/DDBJ whole genome shotgun (WGS) entry which is preliminary data.</text>
</comment>
<keyword evidence="12" id="KW-1185">Reference proteome</keyword>
<evidence type="ECO:0000256" key="2">
    <source>
        <dbReference type="ARBA" id="ARBA00005498"/>
    </source>
</evidence>
<dbReference type="Pfam" id="PF03800">
    <property type="entry name" value="Nuf2"/>
    <property type="match status" value="1"/>
</dbReference>
<feature type="coiled-coil region" evidence="9">
    <location>
        <begin position="314"/>
        <end position="341"/>
    </location>
</feature>
<comment type="similarity">
    <text evidence="2">Belongs to the NUF2 family.</text>
</comment>
<dbReference type="GO" id="GO:0051301">
    <property type="term" value="P:cell division"/>
    <property type="evidence" value="ECO:0007669"/>
    <property type="project" value="UniProtKB-KW"/>
</dbReference>
<dbReference type="GO" id="GO:0031262">
    <property type="term" value="C:Ndc80 complex"/>
    <property type="evidence" value="ECO:0007669"/>
    <property type="project" value="InterPro"/>
</dbReference>
<feature type="coiled-coil region" evidence="9">
    <location>
        <begin position="150"/>
        <end position="251"/>
    </location>
</feature>
<evidence type="ECO:0000256" key="8">
    <source>
        <dbReference type="ARBA" id="ARBA00023328"/>
    </source>
</evidence>
<evidence type="ECO:0000256" key="1">
    <source>
        <dbReference type="ARBA" id="ARBA00004584"/>
    </source>
</evidence>
<sequence>MSQAQDEFDPPILTLPALVESLREMQLNVSEDDILHPTQRRVCHLYECLLRILVPWRVAEMDTFKSAFIAAREDKELRDDITNTAAVFAQMYTSKAPRRVLAEIGYHNFVMEDTLNPTPDRTSRVLCAIVNYAKFMQDAWKTFEPYAMGADEVLDEVERLKHENEQLANTLTEDEKEVVNEGPEVQRLKEETAALEATLRDLRDNSASVQRELTACKEERRALVDILVKTMNRLSERCKEMQETLAQVGKSYDALKQMAERMDIIKSDIDICLQEMHNVKEVMSKAARLEKDSLNWSEDEKKLRETILALKAKQDKIRRALSLLETKIAMAEEQRAKKREAYDLRLSKNTKELDQVYTEEANRKLLEPKLASIEALEKKVEELTLAHNNGMARLSQVFLDLERRCNDILKRGEKAMNNT</sequence>
<comment type="subcellular location">
    <subcellularLocation>
        <location evidence="1">Chromosome</location>
        <location evidence="1">Centromere</location>
    </subcellularLocation>
</comment>
<keyword evidence="4" id="KW-0132">Cell division</keyword>
<evidence type="ECO:0000256" key="3">
    <source>
        <dbReference type="ARBA" id="ARBA00022454"/>
    </source>
</evidence>
<keyword evidence="6 9" id="KW-0175">Coiled coil</keyword>
<proteinExistence type="inferred from homology"/>
<name>A0A8H7BQL5_9FUNG</name>
<feature type="domain" description="Kinetochore protein Nuf2 N-terminal" evidence="10">
    <location>
        <begin position="11"/>
        <end position="146"/>
    </location>
</feature>